<feature type="chain" id="PRO_5002552066" evidence="1">
    <location>
        <begin position="24"/>
        <end position="200"/>
    </location>
</feature>
<organism evidence="2 3">
    <name type="scientific">Caldimonas brevitalea</name>
    <dbReference type="NCBI Taxonomy" id="413882"/>
    <lineage>
        <taxon>Bacteria</taxon>
        <taxon>Pseudomonadati</taxon>
        <taxon>Pseudomonadota</taxon>
        <taxon>Betaproteobacteria</taxon>
        <taxon>Burkholderiales</taxon>
        <taxon>Sphaerotilaceae</taxon>
        <taxon>Caldimonas</taxon>
    </lineage>
</organism>
<dbReference type="AlphaFoldDB" id="A0A0G3BPS6"/>
<evidence type="ECO:0000313" key="3">
    <source>
        <dbReference type="Proteomes" id="UP000035352"/>
    </source>
</evidence>
<keyword evidence="3" id="KW-1185">Reference proteome</keyword>
<sequence>MVEKQYKRAFIAAAVPLVLAGCAAPPYQPPAAGDGQVARLRMVQQDPRDDIVAQRLRGTCPIGPASHAGAPQRESLPELHMGIKHREGRRRLDMPDPPLPPVKYAEVRIPAGQPFHFQYQATRRFREYVYDITATCGQGVSFHPVAGADYEVVMYSPTPRTCQLALYKLERSGPETMRTVVKNASTFKDECSSAPAPAAQ</sequence>
<evidence type="ECO:0000313" key="2">
    <source>
        <dbReference type="EMBL" id="AKJ29346.1"/>
    </source>
</evidence>
<dbReference type="Proteomes" id="UP000035352">
    <property type="component" value="Chromosome"/>
</dbReference>
<keyword evidence="1" id="KW-0732">Signal</keyword>
<dbReference type="EMBL" id="CP011371">
    <property type="protein sequence ID" value="AKJ29346.1"/>
    <property type="molecule type" value="Genomic_DNA"/>
</dbReference>
<dbReference type="PROSITE" id="PS51257">
    <property type="entry name" value="PROKAR_LIPOPROTEIN"/>
    <property type="match status" value="1"/>
</dbReference>
<proteinExistence type="predicted"/>
<accession>A0A0G3BPS6</accession>
<evidence type="ECO:0000256" key="1">
    <source>
        <dbReference type="SAM" id="SignalP"/>
    </source>
</evidence>
<name>A0A0G3BPS6_9BURK</name>
<dbReference type="KEGG" id="pbh:AAW51_2655"/>
<reference evidence="2 3" key="1">
    <citation type="submission" date="2015-05" db="EMBL/GenBank/DDBJ databases">
        <authorList>
            <person name="Tang B."/>
            <person name="Yu Y."/>
        </authorList>
    </citation>
    <scope>NUCLEOTIDE SEQUENCE [LARGE SCALE GENOMIC DNA]</scope>
    <source>
        <strain evidence="2 3">DSM 7029</strain>
    </source>
</reference>
<feature type="signal peptide" evidence="1">
    <location>
        <begin position="1"/>
        <end position="23"/>
    </location>
</feature>
<gene>
    <name evidence="2" type="ORF">AAW51_2655</name>
</gene>
<protein>
    <submittedName>
        <fullName evidence="2">Uncharacterized protein</fullName>
    </submittedName>
</protein>